<evidence type="ECO:0000256" key="9">
    <source>
        <dbReference type="PIRSR" id="PIRSR602401-1"/>
    </source>
</evidence>
<dbReference type="InterPro" id="IPR002401">
    <property type="entry name" value="Cyt_P450_E_grp-I"/>
</dbReference>
<dbReference type="InterPro" id="IPR001128">
    <property type="entry name" value="Cyt_P450"/>
</dbReference>
<keyword evidence="8 10" id="KW-0503">Monooxygenase</keyword>
<dbReference type="GO" id="GO:0005506">
    <property type="term" value="F:iron ion binding"/>
    <property type="evidence" value="ECO:0007669"/>
    <property type="project" value="InterPro"/>
</dbReference>
<dbReference type="GO" id="GO:0004497">
    <property type="term" value="F:monooxygenase activity"/>
    <property type="evidence" value="ECO:0007669"/>
    <property type="project" value="UniProtKB-KW"/>
</dbReference>
<organism evidence="11 12">
    <name type="scientific">Thelephora terrestris</name>
    <dbReference type="NCBI Taxonomy" id="56493"/>
    <lineage>
        <taxon>Eukaryota</taxon>
        <taxon>Fungi</taxon>
        <taxon>Dikarya</taxon>
        <taxon>Basidiomycota</taxon>
        <taxon>Agaricomycotina</taxon>
        <taxon>Agaricomycetes</taxon>
        <taxon>Thelephorales</taxon>
        <taxon>Thelephoraceae</taxon>
        <taxon>Thelephora</taxon>
    </lineage>
</organism>
<protein>
    <submittedName>
        <fullName evidence="11">Cytochrome P450</fullName>
    </submittedName>
</protein>
<comment type="pathway">
    <text evidence="2">Secondary metabolite biosynthesis.</text>
</comment>
<dbReference type="AlphaFoldDB" id="A0A9P6L0K1"/>
<dbReference type="PROSITE" id="PS00086">
    <property type="entry name" value="CYTOCHROME_P450"/>
    <property type="match status" value="1"/>
</dbReference>
<gene>
    <name evidence="11" type="ORF">BJ322DRAFT_1094470</name>
</gene>
<reference evidence="11" key="2">
    <citation type="submission" date="2020-11" db="EMBL/GenBank/DDBJ databases">
        <authorList>
            <consortium name="DOE Joint Genome Institute"/>
            <person name="Kuo A."/>
            <person name="Miyauchi S."/>
            <person name="Kiss E."/>
            <person name="Drula E."/>
            <person name="Kohler A."/>
            <person name="Sanchez-Garcia M."/>
            <person name="Andreopoulos B."/>
            <person name="Barry K.W."/>
            <person name="Bonito G."/>
            <person name="Buee M."/>
            <person name="Carver A."/>
            <person name="Chen C."/>
            <person name="Cichocki N."/>
            <person name="Clum A."/>
            <person name="Culley D."/>
            <person name="Crous P.W."/>
            <person name="Fauchery L."/>
            <person name="Girlanda M."/>
            <person name="Hayes R."/>
            <person name="Keri Z."/>
            <person name="Labutti K."/>
            <person name="Lipzen A."/>
            <person name="Lombard V."/>
            <person name="Magnuson J."/>
            <person name="Maillard F."/>
            <person name="Morin E."/>
            <person name="Murat C."/>
            <person name="Nolan M."/>
            <person name="Ohm R."/>
            <person name="Pangilinan J."/>
            <person name="Pereira M."/>
            <person name="Perotto S."/>
            <person name="Peter M."/>
            <person name="Riley R."/>
            <person name="Sitrit Y."/>
            <person name="Stielow B."/>
            <person name="Szollosi G."/>
            <person name="Zifcakova L."/>
            <person name="Stursova M."/>
            <person name="Spatafora J.W."/>
            <person name="Tedersoo L."/>
            <person name="Vaario L.-M."/>
            <person name="Yamada A."/>
            <person name="Yan M."/>
            <person name="Wang P."/>
            <person name="Xu J."/>
            <person name="Bruns T."/>
            <person name="Baldrian P."/>
            <person name="Vilgalys R."/>
            <person name="Henrissat B."/>
            <person name="Grigoriev I.V."/>
            <person name="Hibbett D."/>
            <person name="Nagy L.G."/>
            <person name="Martin F.M."/>
        </authorList>
    </citation>
    <scope>NUCLEOTIDE SEQUENCE</scope>
    <source>
        <strain evidence="11">UH-Tt-Lm1</strain>
    </source>
</reference>
<proteinExistence type="inferred from homology"/>
<dbReference type="PRINTS" id="PR00385">
    <property type="entry name" value="P450"/>
</dbReference>
<dbReference type="GO" id="GO:0016705">
    <property type="term" value="F:oxidoreductase activity, acting on paired donors, with incorporation or reduction of molecular oxygen"/>
    <property type="evidence" value="ECO:0007669"/>
    <property type="project" value="InterPro"/>
</dbReference>
<comment type="similarity">
    <text evidence="3 10">Belongs to the cytochrome P450 family.</text>
</comment>
<keyword evidence="12" id="KW-1185">Reference proteome</keyword>
<evidence type="ECO:0000313" key="12">
    <source>
        <dbReference type="Proteomes" id="UP000736335"/>
    </source>
</evidence>
<dbReference type="PRINTS" id="PR00463">
    <property type="entry name" value="EP450I"/>
</dbReference>
<dbReference type="InterPro" id="IPR050121">
    <property type="entry name" value="Cytochrome_P450_monoxygenase"/>
</dbReference>
<dbReference type="Gene3D" id="1.10.630.10">
    <property type="entry name" value="Cytochrome P450"/>
    <property type="match status" value="1"/>
</dbReference>
<reference evidence="11" key="1">
    <citation type="journal article" date="2020" name="Nat. Commun.">
        <title>Large-scale genome sequencing of mycorrhizal fungi provides insights into the early evolution of symbiotic traits.</title>
        <authorList>
            <person name="Miyauchi S."/>
            <person name="Kiss E."/>
            <person name="Kuo A."/>
            <person name="Drula E."/>
            <person name="Kohler A."/>
            <person name="Sanchez-Garcia M."/>
            <person name="Morin E."/>
            <person name="Andreopoulos B."/>
            <person name="Barry K.W."/>
            <person name="Bonito G."/>
            <person name="Buee M."/>
            <person name="Carver A."/>
            <person name="Chen C."/>
            <person name="Cichocki N."/>
            <person name="Clum A."/>
            <person name="Culley D."/>
            <person name="Crous P.W."/>
            <person name="Fauchery L."/>
            <person name="Girlanda M."/>
            <person name="Hayes R.D."/>
            <person name="Keri Z."/>
            <person name="LaButti K."/>
            <person name="Lipzen A."/>
            <person name="Lombard V."/>
            <person name="Magnuson J."/>
            <person name="Maillard F."/>
            <person name="Murat C."/>
            <person name="Nolan M."/>
            <person name="Ohm R.A."/>
            <person name="Pangilinan J."/>
            <person name="Pereira M.F."/>
            <person name="Perotto S."/>
            <person name="Peter M."/>
            <person name="Pfister S."/>
            <person name="Riley R."/>
            <person name="Sitrit Y."/>
            <person name="Stielow J.B."/>
            <person name="Szollosi G."/>
            <person name="Zifcakova L."/>
            <person name="Stursova M."/>
            <person name="Spatafora J.W."/>
            <person name="Tedersoo L."/>
            <person name="Vaario L.M."/>
            <person name="Yamada A."/>
            <person name="Yan M."/>
            <person name="Wang P."/>
            <person name="Xu J."/>
            <person name="Bruns T."/>
            <person name="Baldrian P."/>
            <person name="Vilgalys R."/>
            <person name="Dunand C."/>
            <person name="Henrissat B."/>
            <person name="Grigoriev I.V."/>
            <person name="Hibbett D."/>
            <person name="Nagy L.G."/>
            <person name="Martin F.M."/>
        </authorList>
    </citation>
    <scope>NUCLEOTIDE SEQUENCE</scope>
    <source>
        <strain evidence="11">UH-Tt-Lm1</strain>
    </source>
</reference>
<dbReference type="Proteomes" id="UP000736335">
    <property type="component" value="Unassembled WGS sequence"/>
</dbReference>
<dbReference type="PANTHER" id="PTHR24305:SF166">
    <property type="entry name" value="CYTOCHROME P450 12A4, MITOCHONDRIAL-RELATED"/>
    <property type="match status" value="1"/>
</dbReference>
<keyword evidence="6 10" id="KW-0560">Oxidoreductase</keyword>
<dbReference type="CDD" id="cd11069">
    <property type="entry name" value="CYP_FUM15-like"/>
    <property type="match status" value="1"/>
</dbReference>
<evidence type="ECO:0000256" key="10">
    <source>
        <dbReference type="RuleBase" id="RU000461"/>
    </source>
</evidence>
<dbReference type="InterPro" id="IPR036396">
    <property type="entry name" value="Cyt_P450_sf"/>
</dbReference>
<evidence type="ECO:0000256" key="2">
    <source>
        <dbReference type="ARBA" id="ARBA00005179"/>
    </source>
</evidence>
<dbReference type="InterPro" id="IPR017972">
    <property type="entry name" value="Cyt_P450_CS"/>
</dbReference>
<dbReference type="OrthoDB" id="1470350at2759"/>
<dbReference type="PANTHER" id="PTHR24305">
    <property type="entry name" value="CYTOCHROME P450"/>
    <property type="match status" value="1"/>
</dbReference>
<dbReference type="Pfam" id="PF00067">
    <property type="entry name" value="p450"/>
    <property type="match status" value="1"/>
</dbReference>
<keyword evidence="7 9" id="KW-0408">Iron</keyword>
<keyword evidence="4 9" id="KW-0349">Heme</keyword>
<name>A0A9P6L0K1_9AGAM</name>
<dbReference type="SUPFAM" id="SSF48264">
    <property type="entry name" value="Cytochrome P450"/>
    <property type="match status" value="1"/>
</dbReference>
<comment type="cofactor">
    <cofactor evidence="1 9">
        <name>heme</name>
        <dbReference type="ChEBI" id="CHEBI:30413"/>
    </cofactor>
</comment>
<dbReference type="GO" id="GO:0020037">
    <property type="term" value="F:heme binding"/>
    <property type="evidence" value="ECO:0007669"/>
    <property type="project" value="InterPro"/>
</dbReference>
<evidence type="ECO:0000256" key="1">
    <source>
        <dbReference type="ARBA" id="ARBA00001971"/>
    </source>
</evidence>
<comment type="caution">
    <text evidence="11">The sequence shown here is derived from an EMBL/GenBank/DDBJ whole genome shotgun (WGS) entry which is preliminary data.</text>
</comment>
<evidence type="ECO:0000256" key="3">
    <source>
        <dbReference type="ARBA" id="ARBA00010617"/>
    </source>
</evidence>
<evidence type="ECO:0000256" key="6">
    <source>
        <dbReference type="ARBA" id="ARBA00023002"/>
    </source>
</evidence>
<dbReference type="EMBL" id="WIUZ02000025">
    <property type="protein sequence ID" value="KAF9778030.1"/>
    <property type="molecule type" value="Genomic_DNA"/>
</dbReference>
<evidence type="ECO:0000256" key="7">
    <source>
        <dbReference type="ARBA" id="ARBA00023004"/>
    </source>
</evidence>
<evidence type="ECO:0000256" key="4">
    <source>
        <dbReference type="ARBA" id="ARBA00022617"/>
    </source>
</evidence>
<accession>A0A9P6L0K1</accession>
<evidence type="ECO:0000256" key="5">
    <source>
        <dbReference type="ARBA" id="ARBA00022723"/>
    </source>
</evidence>
<keyword evidence="5 9" id="KW-0479">Metal-binding</keyword>
<evidence type="ECO:0000313" key="11">
    <source>
        <dbReference type="EMBL" id="KAF9778030.1"/>
    </source>
</evidence>
<evidence type="ECO:0000256" key="8">
    <source>
        <dbReference type="ARBA" id="ARBA00023033"/>
    </source>
</evidence>
<sequence length="558" mass="63020">MLWEILTTSLAICGGTLAFCYYQFSIVPRRNPLWKVCALPRPSLFHSNMKLILDPSFSCKAHEAIAEQYGRSVRVQGVGPWDQRLLTFDPVALHHVTKNSNIYEKPWTTQRFITSFIGCGLLSAAGSVHKRQRRVATPAFSIQNLRAFAPIVFERGFRLRDRWRDIITKNSGDKAVLDVCMWASRITFDVIGAAGFDYDFNSIKNDTNELFCAYREMFELSISQNQNVMRQLLSIYFPIVNVLFPDLAARTVKRCHKVIWRVAGTLVQEKKKKVLDALQGGKPCEDKDLLALMLKSNLSTEIPPDQRLSDEDILNNVNTVMFAGSDTSSLGLTWTLYLLAKNPEVQDQLREELSTVHCPESFGDLSVDEIDSLYGNVSELPFFDKVIKEALRLVPPVHSSIRVADQDDVIPTSQPYKIQKPGGGAVTVTSPIRVGKGTVVHIPIEAFNLDKSVWGPDAWEFKPDRWDNLPDVVKTQPGLYSNLMTFSAGPRSCIGMRFSIIEIKIVIYMLVINFSFHDTGADIIKSNVVFTRPYIKNKYQEGSQLPLRVVRLDKSPIH</sequence>
<feature type="binding site" description="axial binding residue" evidence="9">
    <location>
        <position position="493"/>
    </location>
    <ligand>
        <name>heme</name>
        <dbReference type="ChEBI" id="CHEBI:30413"/>
    </ligand>
    <ligandPart>
        <name>Fe</name>
        <dbReference type="ChEBI" id="CHEBI:18248"/>
    </ligandPart>
</feature>